<keyword evidence="4 8" id="KW-0067">ATP-binding</keyword>
<evidence type="ECO:0000259" key="13">
    <source>
        <dbReference type="Pfam" id="PF13603"/>
    </source>
</evidence>
<dbReference type="Gene3D" id="3.10.20.590">
    <property type="match status" value="1"/>
</dbReference>
<dbReference type="InterPro" id="IPR002302">
    <property type="entry name" value="Leu-tRNA-ligase"/>
</dbReference>
<dbReference type="PRINTS" id="PR00985">
    <property type="entry name" value="TRNASYNTHLEU"/>
</dbReference>
<dbReference type="HAMAP" id="MF_00049_B">
    <property type="entry name" value="Leu_tRNA_synth_B"/>
    <property type="match status" value="1"/>
</dbReference>
<keyword evidence="3 8" id="KW-0547">Nucleotide-binding</keyword>
<dbReference type="CDD" id="cd07958">
    <property type="entry name" value="Anticodon_Ia_Leu_BEm"/>
    <property type="match status" value="1"/>
</dbReference>
<dbReference type="SUPFAM" id="SSF47323">
    <property type="entry name" value="Anticodon-binding domain of a subclass of class I aminoacyl-tRNA synthetases"/>
    <property type="match status" value="1"/>
</dbReference>
<dbReference type="InterPro" id="IPR009008">
    <property type="entry name" value="Val/Leu/Ile-tRNA-synth_edit"/>
</dbReference>
<dbReference type="SUPFAM" id="SSF52374">
    <property type="entry name" value="Nucleotidylyl transferase"/>
    <property type="match status" value="1"/>
</dbReference>
<protein>
    <recommendedName>
        <fullName evidence="8">Leucine--tRNA ligase</fullName>
        <ecNumber evidence="8">6.1.1.4</ecNumber>
    </recommendedName>
    <alternativeName>
        <fullName evidence="8">Leucyl-tRNA synthetase</fullName>
        <shortName evidence="8">LeuRS</shortName>
    </alternativeName>
</protein>
<keyword evidence="15" id="KW-1185">Reference proteome</keyword>
<dbReference type="Gene3D" id="3.40.50.620">
    <property type="entry name" value="HUPs"/>
    <property type="match status" value="2"/>
</dbReference>
<dbReference type="InterPro" id="IPR009080">
    <property type="entry name" value="tRNAsynth_Ia_anticodon-bd"/>
</dbReference>
<dbReference type="NCBIfam" id="TIGR00396">
    <property type="entry name" value="leuS_bact"/>
    <property type="match status" value="1"/>
</dbReference>
<evidence type="ECO:0000256" key="7">
    <source>
        <dbReference type="ARBA" id="ARBA00047469"/>
    </source>
</evidence>
<evidence type="ECO:0000256" key="3">
    <source>
        <dbReference type="ARBA" id="ARBA00022741"/>
    </source>
</evidence>
<comment type="catalytic activity">
    <reaction evidence="7 8">
        <text>tRNA(Leu) + L-leucine + ATP = L-leucyl-tRNA(Leu) + AMP + diphosphate</text>
        <dbReference type="Rhea" id="RHEA:11688"/>
        <dbReference type="Rhea" id="RHEA-COMP:9613"/>
        <dbReference type="Rhea" id="RHEA-COMP:9622"/>
        <dbReference type="ChEBI" id="CHEBI:30616"/>
        <dbReference type="ChEBI" id="CHEBI:33019"/>
        <dbReference type="ChEBI" id="CHEBI:57427"/>
        <dbReference type="ChEBI" id="CHEBI:78442"/>
        <dbReference type="ChEBI" id="CHEBI:78494"/>
        <dbReference type="ChEBI" id="CHEBI:456215"/>
        <dbReference type="EC" id="6.1.1.4"/>
    </reaction>
</comment>
<evidence type="ECO:0000256" key="2">
    <source>
        <dbReference type="ARBA" id="ARBA00022598"/>
    </source>
</evidence>
<evidence type="ECO:0000259" key="11">
    <source>
        <dbReference type="Pfam" id="PF08264"/>
    </source>
</evidence>
<accession>A0ABX7PTI8</accession>
<keyword evidence="2 8" id="KW-0436">Ligase</keyword>
<keyword evidence="8" id="KW-0963">Cytoplasm</keyword>
<dbReference type="Pfam" id="PF00133">
    <property type="entry name" value="tRNA-synt_1"/>
    <property type="match status" value="1"/>
</dbReference>
<dbReference type="PANTHER" id="PTHR43740:SF2">
    <property type="entry name" value="LEUCINE--TRNA LIGASE, MITOCHONDRIAL"/>
    <property type="match status" value="1"/>
</dbReference>
<evidence type="ECO:0000259" key="10">
    <source>
        <dbReference type="Pfam" id="PF00133"/>
    </source>
</evidence>
<comment type="subcellular location">
    <subcellularLocation>
        <location evidence="8">Cytoplasm</location>
    </subcellularLocation>
</comment>
<dbReference type="Pfam" id="PF13603">
    <property type="entry name" value="tRNA-synt_1_2"/>
    <property type="match status" value="1"/>
</dbReference>
<dbReference type="GO" id="GO:0004823">
    <property type="term" value="F:leucine-tRNA ligase activity"/>
    <property type="evidence" value="ECO:0007669"/>
    <property type="project" value="UniProtKB-EC"/>
</dbReference>
<dbReference type="InterPro" id="IPR014729">
    <property type="entry name" value="Rossmann-like_a/b/a_fold"/>
</dbReference>
<evidence type="ECO:0000256" key="5">
    <source>
        <dbReference type="ARBA" id="ARBA00022917"/>
    </source>
</evidence>
<evidence type="ECO:0000259" key="12">
    <source>
        <dbReference type="Pfam" id="PF09334"/>
    </source>
</evidence>
<evidence type="ECO:0000313" key="14">
    <source>
        <dbReference type="EMBL" id="QSR86295.1"/>
    </source>
</evidence>
<gene>
    <name evidence="8" type="primary">leuS</name>
    <name evidence="14" type="ORF">EM20IM_07265</name>
</gene>
<dbReference type="Proteomes" id="UP000663088">
    <property type="component" value="Chromosome"/>
</dbReference>
<dbReference type="SUPFAM" id="SSF50677">
    <property type="entry name" value="ValRS/IleRS/LeuRS editing domain"/>
    <property type="match status" value="1"/>
</dbReference>
<organism evidence="14 15">
    <name type="scientific">Candidatus Methylacidiphilum infernorum</name>
    <dbReference type="NCBI Taxonomy" id="511746"/>
    <lineage>
        <taxon>Bacteria</taxon>
        <taxon>Pseudomonadati</taxon>
        <taxon>Verrucomicrobiota</taxon>
        <taxon>Methylacidiphilae</taxon>
        <taxon>Methylacidiphilales</taxon>
        <taxon>Methylacidiphilaceae</taxon>
        <taxon>Methylacidiphilum (ex Ratnadevi et al. 2023)</taxon>
    </lineage>
</organism>
<evidence type="ECO:0000313" key="15">
    <source>
        <dbReference type="Proteomes" id="UP000663088"/>
    </source>
</evidence>
<evidence type="ECO:0000256" key="9">
    <source>
        <dbReference type="RuleBase" id="RU363039"/>
    </source>
</evidence>
<evidence type="ECO:0000256" key="1">
    <source>
        <dbReference type="ARBA" id="ARBA00005594"/>
    </source>
</evidence>
<feature type="domain" description="Methionyl/Valyl/Leucyl/Isoleucyl-tRNA synthetase anticodon-binding" evidence="11">
    <location>
        <begin position="676"/>
        <end position="786"/>
    </location>
</feature>
<comment type="caution">
    <text evidence="8">Lacks conserved residue(s) required for the propagation of feature annotation.</text>
</comment>
<dbReference type="PANTHER" id="PTHR43740">
    <property type="entry name" value="LEUCYL-TRNA SYNTHETASE"/>
    <property type="match status" value="1"/>
</dbReference>
<dbReference type="InterPro" id="IPR015413">
    <property type="entry name" value="Methionyl/Leucyl_tRNA_Synth"/>
</dbReference>
<feature type="domain" description="Methionyl/Leucyl tRNA synthetase" evidence="12">
    <location>
        <begin position="46"/>
        <end position="179"/>
    </location>
</feature>
<feature type="domain" description="Aminoacyl-tRNA synthetase class Ia" evidence="10">
    <location>
        <begin position="427"/>
        <end position="615"/>
    </location>
</feature>
<dbReference type="CDD" id="cd00812">
    <property type="entry name" value="LeuRS_core"/>
    <property type="match status" value="1"/>
</dbReference>
<feature type="binding site" evidence="8">
    <location>
        <position position="592"/>
    </location>
    <ligand>
        <name>ATP</name>
        <dbReference type="ChEBI" id="CHEBI:30616"/>
    </ligand>
</feature>
<evidence type="ECO:0000256" key="8">
    <source>
        <dbReference type="HAMAP-Rule" id="MF_00049"/>
    </source>
</evidence>
<dbReference type="EC" id="6.1.1.4" evidence="8"/>
<dbReference type="EMBL" id="CP065956">
    <property type="protein sequence ID" value="QSR86295.1"/>
    <property type="molecule type" value="Genomic_DNA"/>
</dbReference>
<proteinExistence type="inferred from homology"/>
<dbReference type="Gene3D" id="1.10.730.10">
    <property type="entry name" value="Isoleucyl-tRNA Synthetase, Domain 1"/>
    <property type="match status" value="1"/>
</dbReference>
<feature type="domain" description="Leucyl-tRNA synthetase editing" evidence="13">
    <location>
        <begin position="231"/>
        <end position="415"/>
    </location>
</feature>
<name>A0ABX7PTI8_9BACT</name>
<dbReference type="InterPro" id="IPR002300">
    <property type="entry name" value="aa-tRNA-synth_Ia"/>
</dbReference>
<comment type="similarity">
    <text evidence="1 8 9">Belongs to the class-I aminoacyl-tRNA synthetase family.</text>
</comment>
<dbReference type="InterPro" id="IPR025709">
    <property type="entry name" value="Leu_tRNA-synth_edit"/>
</dbReference>
<sequence>MSAKKAYPFGVIEPKWQKYWLEKGLFRSADPGEEGSSKPKFYVLDMFPYPSGSGLHVGHLEGYTASDIIARYKRMKGFNVLHPMGWDAFGLPAEQHAILTGTHPAITTRQNIANFKRQIQAMGFSYDWSREINTTDPAYYKWTQWIFLRLFEKGLAYVAEAPVWYCPNLKTVLANEEIIHTPDGPRSERGNHPVIRKPFRQWFLKITAYAEKLLEGLENVQWPESIKEMQRHWIGKSEGALIQFPVEEKEFKIEVFTTRPDTLFGATFLVLAPEHPLVEEVTTPENRAKVDNYRAAAFLKSDLERTELAKTKTGVWTGGYALHPVTGERLPIWVSDYVLMTYGTGAIMAVPAHDHRDYEFAKTFNLPIRKVVIPEEDGKQNETDCFTGEGISVDSEFISGLKTAEAKKRIVEWLEERKLGKKTIQYKLRDWLFSRQRYWGEPFPIVWKEGKAIAVSDADLPVLLPDLDDFTPTDEGIAPLSRKKEWVELPDGTRREVNTMPQWAGSCWYYLRYCDPHNEKLPFSAEKEKYWMSPHGVDLYIGGAEHAVLHLLYARFWHKVLYDIGLVSTPEPFYRLVNQGVILGEDNQKMSKSRGNIVNPDAIIQEYGADTLRLFEMFLGPLQQSKPWSSKGLEGPHRFLARVWRLFMDEDGEGMWVLRTDIVDEQPPLPIQKLQHKTVAEVTQDIENFQFHTAIAKLMTFVNELTKEKTRWKSVLEVLLLLLSPFAPHICEELWHNLGHADSLAYEPWPEYDPKLLEEQWVEIIVQINGKVRGRLSVKKDTDKQELINRAREHSSIAKWLENRAFSKIVYIPNKLLNFVFEPKE</sequence>
<dbReference type="RefSeq" id="WP_206845222.1">
    <property type="nucleotide sequence ID" value="NZ_CP065956.1"/>
</dbReference>
<reference evidence="14 15" key="1">
    <citation type="submission" date="2020-12" db="EMBL/GenBank/DDBJ databases">
        <authorList>
            <person name="Awala S.I."/>
            <person name="Gwak J.-H."/>
            <person name="Kim S.-J."/>
            <person name="Rhee S.-K."/>
        </authorList>
    </citation>
    <scope>NUCLEOTIDE SEQUENCE [LARGE SCALE GENOMIC DNA]</scope>
    <source>
        <strain evidence="14 15">IT5</strain>
    </source>
</reference>
<evidence type="ECO:0000256" key="4">
    <source>
        <dbReference type="ARBA" id="ARBA00022840"/>
    </source>
</evidence>
<dbReference type="InterPro" id="IPR013155">
    <property type="entry name" value="M/V/L/I-tRNA-synth_anticd-bd"/>
</dbReference>
<feature type="short sequence motif" description="'KMSKS' region" evidence="8">
    <location>
        <begin position="589"/>
        <end position="593"/>
    </location>
</feature>
<evidence type="ECO:0000256" key="6">
    <source>
        <dbReference type="ARBA" id="ARBA00023146"/>
    </source>
</evidence>
<keyword evidence="5 8" id="KW-0648">Protein biosynthesis</keyword>
<keyword evidence="6 8" id="KW-0030">Aminoacyl-tRNA synthetase</keyword>
<dbReference type="Pfam" id="PF08264">
    <property type="entry name" value="Anticodon_1"/>
    <property type="match status" value="1"/>
</dbReference>
<dbReference type="Pfam" id="PF09334">
    <property type="entry name" value="tRNA-synt_1g"/>
    <property type="match status" value="1"/>
</dbReference>